<sequence>MAKPFLLGVLGGMGPLATLDFQQKLLDATPADSDQQQLPSVVWNVPQVADRQKALAGRGPSPLPQLLLGIEKLNQAGVSHIVIPCNTAHHWFDELSYASAAPLLHIVDATLEGLVALPQKPQRVGLVATQGTLDAGWYQRALAQKGMEVLLPTADELQQWFVPGCYAVKRGALREGGELLSLQAQALLARGAEQLLLACTEVPLALRTVAAPFLSLTHDPAQLLAQRCAEIWLEYRHSYFPHTQSNNWNK</sequence>
<keyword evidence="4" id="KW-1185">Reference proteome</keyword>
<dbReference type="InterPro" id="IPR004380">
    <property type="entry name" value="Asp_race"/>
</dbReference>
<dbReference type="NCBIfam" id="TIGR00035">
    <property type="entry name" value="asp_race"/>
    <property type="match status" value="1"/>
</dbReference>
<dbReference type="RefSeq" id="WP_088237267.1">
    <property type="nucleotide sequence ID" value="NZ_FMAY01000002.1"/>
</dbReference>
<evidence type="ECO:0000256" key="1">
    <source>
        <dbReference type="ARBA" id="ARBA00007847"/>
    </source>
</evidence>
<name>A0A1C3ZVC7_9ENTR</name>
<dbReference type="OrthoDB" id="9803739at2"/>
<dbReference type="PANTHER" id="PTHR21198:SF7">
    <property type="entry name" value="ASPARTATE-GLUTAMATE RACEMASE FAMILY"/>
    <property type="match status" value="1"/>
</dbReference>
<protein>
    <submittedName>
        <fullName evidence="3">Aspartate racemase</fullName>
    </submittedName>
</protein>
<dbReference type="Pfam" id="PF01177">
    <property type="entry name" value="Asp_Glu_race"/>
    <property type="match status" value="1"/>
</dbReference>
<dbReference type="GO" id="GO:0047661">
    <property type="term" value="F:amino-acid racemase activity"/>
    <property type="evidence" value="ECO:0007669"/>
    <property type="project" value="InterPro"/>
</dbReference>
<evidence type="ECO:0000256" key="2">
    <source>
        <dbReference type="ARBA" id="ARBA00023235"/>
    </source>
</evidence>
<evidence type="ECO:0000313" key="3">
    <source>
        <dbReference type="EMBL" id="SCB86329.1"/>
    </source>
</evidence>
<dbReference type="InterPro" id="IPR001920">
    <property type="entry name" value="Asp/Glu_race"/>
</dbReference>
<comment type="similarity">
    <text evidence="1">Belongs to the aspartate/glutamate racemases family.</text>
</comment>
<dbReference type="EMBL" id="FMAY01000002">
    <property type="protein sequence ID" value="SCB86329.1"/>
    <property type="molecule type" value="Genomic_DNA"/>
</dbReference>
<keyword evidence="2" id="KW-0413">Isomerase</keyword>
<dbReference type="Proteomes" id="UP000198975">
    <property type="component" value="Unassembled WGS sequence"/>
</dbReference>
<dbReference type="Gene3D" id="3.40.50.1860">
    <property type="match status" value="2"/>
</dbReference>
<accession>A0A1C3ZVC7</accession>
<organism evidence="3 4">
    <name type="scientific">Kosakonia oryzendophytica</name>
    <dbReference type="NCBI Taxonomy" id="1005665"/>
    <lineage>
        <taxon>Bacteria</taxon>
        <taxon>Pseudomonadati</taxon>
        <taxon>Pseudomonadota</taxon>
        <taxon>Gammaproteobacteria</taxon>
        <taxon>Enterobacterales</taxon>
        <taxon>Enterobacteriaceae</taxon>
        <taxon>Kosakonia</taxon>
    </lineage>
</organism>
<dbReference type="InterPro" id="IPR015942">
    <property type="entry name" value="Asp/Glu/hydantoin_racemase"/>
</dbReference>
<proteinExistence type="inferred from homology"/>
<gene>
    <name evidence="3" type="ORF">GA0061071_102189</name>
</gene>
<dbReference type="AlphaFoldDB" id="A0A1C3ZVC7"/>
<reference evidence="4" key="1">
    <citation type="submission" date="2016-08" db="EMBL/GenBank/DDBJ databases">
        <authorList>
            <person name="Varghese N."/>
            <person name="Submissions Spin"/>
        </authorList>
    </citation>
    <scope>NUCLEOTIDE SEQUENCE [LARGE SCALE GENOMIC DNA]</scope>
    <source>
        <strain evidence="4">REICA_082</strain>
    </source>
</reference>
<dbReference type="PANTHER" id="PTHR21198">
    <property type="entry name" value="GLUTAMATE RACEMASE"/>
    <property type="match status" value="1"/>
</dbReference>
<evidence type="ECO:0000313" key="4">
    <source>
        <dbReference type="Proteomes" id="UP000198975"/>
    </source>
</evidence>
<dbReference type="SUPFAM" id="SSF53681">
    <property type="entry name" value="Aspartate/glutamate racemase"/>
    <property type="match status" value="2"/>
</dbReference>